<keyword evidence="3" id="KW-0012">Acyltransferase</keyword>
<feature type="domain" description="UBC core" evidence="2">
    <location>
        <begin position="300"/>
        <end position="467"/>
    </location>
</feature>
<feature type="region of interest" description="Disordered" evidence="1">
    <location>
        <begin position="129"/>
        <end position="151"/>
    </location>
</feature>
<dbReference type="Proteomes" id="UP001163046">
    <property type="component" value="Unassembled WGS sequence"/>
</dbReference>
<comment type="caution">
    <text evidence="3">The sequence shown here is derived from an EMBL/GenBank/DDBJ whole genome shotgun (WGS) entry which is preliminary data.</text>
</comment>
<dbReference type="EC" id="2.3.2.23" evidence="3"/>
<evidence type="ECO:0000259" key="2">
    <source>
        <dbReference type="PROSITE" id="PS50127"/>
    </source>
</evidence>
<dbReference type="SUPFAM" id="SSF54495">
    <property type="entry name" value="UBC-like"/>
    <property type="match status" value="1"/>
</dbReference>
<sequence length="474" mass="53776">MSKFQELKRELSILEKTFGSRHEHFRVEANGLDEVTYRFLAPNGEHVVHCNIYESYPNPPPMWFAESEDAKITQIVEFLSCIEPSAPNLLLRSTKHLVKELFKWQNLPVPPHIDSLDLVQLIHEDVEIKDSTTSHEEEESEDEGLEERKSTFKQLPTSSYYTIAIESSALVQKNVKETSEGNVPVARGSATLNTDILDFCLKLELKTIIRTVVSCVLRTGHEDSEDSDNYEMEEDTAQDSNKDLQEIGAANYAVLERIRVNRRDDHLKGTVCGSIQATDRLMKRTQGYNAPFYMYLASLSFLCNIKTQQAVVLTAYFYSYSGTYSVCLNNDNLYDWTIKIIRVDPDSTLHKDLMQLGGQEGTDHVSLNMTFTDKFPFDPPFVRVNYPVLTAGYVLSGGALCMELLTPQGWSSAYTIEAVIMQIAATLVKGKARINFQENKKPGVYSLVRAQQSFRSLVQIHEKNGWYTPPKHEG</sequence>
<dbReference type="EMBL" id="MU827302">
    <property type="protein sequence ID" value="KAJ7365900.1"/>
    <property type="molecule type" value="Genomic_DNA"/>
</dbReference>
<proteinExistence type="predicted"/>
<dbReference type="PROSITE" id="PS50127">
    <property type="entry name" value="UBC_2"/>
    <property type="match status" value="1"/>
</dbReference>
<accession>A0A9W9YT96</accession>
<dbReference type="GO" id="GO:0061631">
    <property type="term" value="F:ubiquitin conjugating enzyme activity"/>
    <property type="evidence" value="ECO:0007669"/>
    <property type="project" value="UniProtKB-EC"/>
</dbReference>
<evidence type="ECO:0000313" key="3">
    <source>
        <dbReference type="EMBL" id="KAJ7365900.1"/>
    </source>
</evidence>
<gene>
    <name evidence="3" type="primary">UBE2Q1</name>
    <name evidence="3" type="ORF">OS493_002630</name>
</gene>
<dbReference type="CDD" id="cd23802">
    <property type="entry name" value="UBCc_UBE2Q"/>
    <property type="match status" value="1"/>
</dbReference>
<evidence type="ECO:0000313" key="4">
    <source>
        <dbReference type="Proteomes" id="UP001163046"/>
    </source>
</evidence>
<evidence type="ECO:0000256" key="1">
    <source>
        <dbReference type="SAM" id="MobiDB-lite"/>
    </source>
</evidence>
<protein>
    <submittedName>
        <fullName evidence="3">Ubiquitin-conjugating enzyme</fullName>
        <ecNumber evidence="3">2.3.2.23</ecNumber>
    </submittedName>
</protein>
<dbReference type="AlphaFoldDB" id="A0A9W9YT96"/>
<organism evidence="3 4">
    <name type="scientific">Desmophyllum pertusum</name>
    <dbReference type="NCBI Taxonomy" id="174260"/>
    <lineage>
        <taxon>Eukaryota</taxon>
        <taxon>Metazoa</taxon>
        <taxon>Cnidaria</taxon>
        <taxon>Anthozoa</taxon>
        <taxon>Hexacorallia</taxon>
        <taxon>Scleractinia</taxon>
        <taxon>Caryophylliina</taxon>
        <taxon>Caryophylliidae</taxon>
        <taxon>Desmophyllum</taxon>
    </lineage>
</organism>
<dbReference type="Gene3D" id="3.10.110.10">
    <property type="entry name" value="Ubiquitin Conjugating Enzyme"/>
    <property type="match status" value="1"/>
</dbReference>
<dbReference type="Pfam" id="PF00179">
    <property type="entry name" value="UQ_con"/>
    <property type="match status" value="1"/>
</dbReference>
<keyword evidence="3" id="KW-0808">Transferase</keyword>
<feature type="compositionally biased region" description="Acidic residues" evidence="1">
    <location>
        <begin position="136"/>
        <end position="145"/>
    </location>
</feature>
<dbReference type="InterPro" id="IPR016135">
    <property type="entry name" value="UBQ-conjugating_enzyme/RWD"/>
</dbReference>
<reference evidence="3" key="1">
    <citation type="submission" date="2023-01" db="EMBL/GenBank/DDBJ databases">
        <title>Genome assembly of the deep-sea coral Lophelia pertusa.</title>
        <authorList>
            <person name="Herrera S."/>
            <person name="Cordes E."/>
        </authorList>
    </citation>
    <scope>NUCLEOTIDE SEQUENCE</scope>
    <source>
        <strain evidence="3">USNM1676648</strain>
        <tissue evidence="3">Polyp</tissue>
    </source>
</reference>
<dbReference type="SMART" id="SM00212">
    <property type="entry name" value="UBCc"/>
    <property type="match status" value="1"/>
</dbReference>
<name>A0A9W9YT96_9CNID</name>
<keyword evidence="4" id="KW-1185">Reference proteome</keyword>
<dbReference type="OrthoDB" id="109543at2759"/>
<dbReference type="InterPro" id="IPR000608">
    <property type="entry name" value="UBC"/>
</dbReference>